<evidence type="ECO:0000256" key="1">
    <source>
        <dbReference type="ARBA" id="ARBA00009986"/>
    </source>
</evidence>
<comment type="caution">
    <text evidence="5">The sequence shown here is derived from an EMBL/GenBank/DDBJ whole genome shotgun (WGS) entry which is preliminary data.</text>
</comment>
<dbReference type="Proteomes" id="UP000234166">
    <property type="component" value="Unassembled WGS sequence"/>
</dbReference>
<dbReference type="EMBL" id="OCYS01000095">
    <property type="protein sequence ID" value="SON88982.1"/>
    <property type="molecule type" value="Genomic_DNA"/>
</dbReference>
<dbReference type="InterPro" id="IPR016162">
    <property type="entry name" value="Ald_DH_N"/>
</dbReference>
<dbReference type="PANTHER" id="PTHR42804">
    <property type="entry name" value="ALDEHYDE DEHYDROGENASE"/>
    <property type="match status" value="1"/>
</dbReference>
<protein>
    <submittedName>
        <fullName evidence="5">Aldehyde dehydrogenase</fullName>
    </submittedName>
</protein>
<dbReference type="Pfam" id="PF00171">
    <property type="entry name" value="Aldedh"/>
    <property type="match status" value="1"/>
</dbReference>
<keyword evidence="7" id="KW-1185">Reference proteome</keyword>
<organism evidence="5 6">
    <name type="scientific">Xanthomonas campestris pv. phaseoli</name>
    <dbReference type="NCBI Taxonomy" id="317013"/>
    <lineage>
        <taxon>Bacteria</taxon>
        <taxon>Pseudomonadati</taxon>
        <taxon>Pseudomonadota</taxon>
        <taxon>Gammaproteobacteria</taxon>
        <taxon>Lysobacterales</taxon>
        <taxon>Lysobacteraceae</taxon>
        <taxon>Xanthomonas</taxon>
    </lineage>
</organism>
<gene>
    <name evidence="4" type="ORF">XAP6984_420068</name>
    <name evidence="5" type="ORF">XAP7430_400087</name>
</gene>
<feature type="domain" description="Aldehyde dehydrogenase" evidence="3">
    <location>
        <begin position="25"/>
        <end position="117"/>
    </location>
</feature>
<comment type="similarity">
    <text evidence="1">Belongs to the aldehyde dehydrogenase family.</text>
</comment>
<evidence type="ECO:0000313" key="7">
    <source>
        <dbReference type="Proteomes" id="UP000234181"/>
    </source>
</evidence>
<evidence type="ECO:0000259" key="3">
    <source>
        <dbReference type="Pfam" id="PF00171"/>
    </source>
</evidence>
<dbReference type="InterPro" id="IPR016161">
    <property type="entry name" value="Ald_DH/histidinol_DH"/>
</dbReference>
<sequence length="124" mass="13552">MEALSETLRGIAARSPLGLFIDGQWRASTGDRTVDVIAPHTEERLLCYTEPSHADTEAAIAAARSAFDHGPWPQLSAQERSVVLKRVADHLRARMPELAEAWTGQVGATIGFSRRRICSTTTPI</sequence>
<dbReference type="EMBL" id="OCYT01000098">
    <property type="protein sequence ID" value="SON81697.1"/>
    <property type="molecule type" value="Genomic_DNA"/>
</dbReference>
<dbReference type="InterPro" id="IPR015590">
    <property type="entry name" value="Aldehyde_DH_dom"/>
</dbReference>
<dbReference type="AlphaFoldDB" id="A0AB38E089"/>
<keyword evidence="2" id="KW-0560">Oxidoreductase</keyword>
<evidence type="ECO:0000256" key="2">
    <source>
        <dbReference type="ARBA" id="ARBA00023002"/>
    </source>
</evidence>
<dbReference type="Gene3D" id="3.40.605.10">
    <property type="entry name" value="Aldehyde Dehydrogenase, Chain A, domain 1"/>
    <property type="match status" value="1"/>
</dbReference>
<dbReference type="Proteomes" id="UP000234181">
    <property type="component" value="Unassembled WGS sequence"/>
</dbReference>
<dbReference type="SUPFAM" id="SSF53720">
    <property type="entry name" value="ALDH-like"/>
    <property type="match status" value="1"/>
</dbReference>
<evidence type="ECO:0000313" key="5">
    <source>
        <dbReference type="EMBL" id="SON88982.1"/>
    </source>
</evidence>
<proteinExistence type="inferred from homology"/>
<accession>A0AB38E089</accession>
<name>A0AB38E089_XANCH</name>
<dbReference type="PANTHER" id="PTHR42804:SF1">
    <property type="entry name" value="ALDEHYDE DEHYDROGENASE-RELATED"/>
    <property type="match status" value="1"/>
</dbReference>
<dbReference type="GO" id="GO:0016491">
    <property type="term" value="F:oxidoreductase activity"/>
    <property type="evidence" value="ECO:0007669"/>
    <property type="project" value="UniProtKB-KW"/>
</dbReference>
<evidence type="ECO:0000313" key="6">
    <source>
        <dbReference type="Proteomes" id="UP000234166"/>
    </source>
</evidence>
<reference evidence="6 7" key="1">
    <citation type="submission" date="2017-10" db="EMBL/GenBank/DDBJ databases">
        <authorList>
            <person name="Regsiter A."/>
            <person name="William W."/>
        </authorList>
    </citation>
    <scope>NUCLEOTIDE SEQUENCE [LARGE SCALE GENOMIC DNA]</scope>
    <source>
        <strain evidence="4 7">CFBP6984</strain>
        <strain evidence="5 6">CFBP7430</strain>
    </source>
</reference>
<evidence type="ECO:0000313" key="4">
    <source>
        <dbReference type="EMBL" id="SON81697.1"/>
    </source>
</evidence>